<evidence type="ECO:0000256" key="2">
    <source>
        <dbReference type="SAM" id="MobiDB-lite"/>
    </source>
</evidence>
<evidence type="ECO:0000313" key="4">
    <source>
        <dbReference type="Proteomes" id="UP001172155"/>
    </source>
</evidence>
<name>A0AA40F696_9PEZI</name>
<feature type="coiled-coil region" evidence="1">
    <location>
        <begin position="45"/>
        <end position="72"/>
    </location>
</feature>
<keyword evidence="4" id="KW-1185">Reference proteome</keyword>
<keyword evidence="1" id="KW-0175">Coiled coil</keyword>
<evidence type="ECO:0000313" key="3">
    <source>
        <dbReference type="EMBL" id="KAK0751747.1"/>
    </source>
</evidence>
<evidence type="ECO:0000256" key="1">
    <source>
        <dbReference type="SAM" id="Coils"/>
    </source>
</evidence>
<protein>
    <submittedName>
        <fullName evidence="3">Uncharacterized protein</fullName>
    </submittedName>
</protein>
<proteinExistence type="predicted"/>
<dbReference type="EMBL" id="JAUKUD010000002">
    <property type="protein sequence ID" value="KAK0751747.1"/>
    <property type="molecule type" value="Genomic_DNA"/>
</dbReference>
<comment type="caution">
    <text evidence="3">The sequence shown here is derived from an EMBL/GenBank/DDBJ whole genome shotgun (WGS) entry which is preliminary data.</text>
</comment>
<gene>
    <name evidence="3" type="ORF">B0T18DRAFT_403323</name>
</gene>
<feature type="region of interest" description="Disordered" evidence="2">
    <location>
        <begin position="85"/>
        <end position="148"/>
    </location>
</feature>
<organism evidence="3 4">
    <name type="scientific">Schizothecium vesticola</name>
    <dbReference type="NCBI Taxonomy" id="314040"/>
    <lineage>
        <taxon>Eukaryota</taxon>
        <taxon>Fungi</taxon>
        <taxon>Dikarya</taxon>
        <taxon>Ascomycota</taxon>
        <taxon>Pezizomycotina</taxon>
        <taxon>Sordariomycetes</taxon>
        <taxon>Sordariomycetidae</taxon>
        <taxon>Sordariales</taxon>
        <taxon>Schizotheciaceae</taxon>
        <taxon>Schizothecium</taxon>
    </lineage>
</organism>
<feature type="compositionally biased region" description="Basic and acidic residues" evidence="2">
    <location>
        <begin position="1"/>
        <end position="10"/>
    </location>
</feature>
<sequence>MSDVSHEAYQRAKQAFNPQPMASRAPNPGSDTSLRLLVDKIVEVVEEQAVTIKNLEARLALVEAENQRARKALPLEARLALLGASSQSARTARPMERRMNEDGYQSSRMFGEEAVAQASKRRRTAGDLGTPAGEEAEDMGFDGLEMYT</sequence>
<feature type="region of interest" description="Disordered" evidence="2">
    <location>
        <begin position="1"/>
        <end position="32"/>
    </location>
</feature>
<dbReference type="AlphaFoldDB" id="A0AA40F696"/>
<dbReference type="Proteomes" id="UP001172155">
    <property type="component" value="Unassembled WGS sequence"/>
</dbReference>
<accession>A0AA40F696</accession>
<reference evidence="3" key="1">
    <citation type="submission" date="2023-06" db="EMBL/GenBank/DDBJ databases">
        <title>Genome-scale phylogeny and comparative genomics of the fungal order Sordariales.</title>
        <authorList>
            <consortium name="Lawrence Berkeley National Laboratory"/>
            <person name="Hensen N."/>
            <person name="Bonometti L."/>
            <person name="Westerberg I."/>
            <person name="Brannstrom I.O."/>
            <person name="Guillou S."/>
            <person name="Cros-Aarteil S."/>
            <person name="Calhoun S."/>
            <person name="Haridas S."/>
            <person name="Kuo A."/>
            <person name="Mondo S."/>
            <person name="Pangilinan J."/>
            <person name="Riley R."/>
            <person name="LaButti K."/>
            <person name="Andreopoulos B."/>
            <person name="Lipzen A."/>
            <person name="Chen C."/>
            <person name="Yanf M."/>
            <person name="Daum C."/>
            <person name="Ng V."/>
            <person name="Clum A."/>
            <person name="Steindorff A."/>
            <person name="Ohm R."/>
            <person name="Martin F."/>
            <person name="Silar P."/>
            <person name="Natvig D."/>
            <person name="Lalanne C."/>
            <person name="Gautier V."/>
            <person name="Ament-velasquez S.L."/>
            <person name="Kruys A."/>
            <person name="Hutchinson M.I."/>
            <person name="Powell A.J."/>
            <person name="Barry K."/>
            <person name="Miller A.N."/>
            <person name="Grigoriev I.V."/>
            <person name="Debuchy R."/>
            <person name="Gladieux P."/>
            <person name="Thoren M.H."/>
            <person name="Johannesson H."/>
        </authorList>
    </citation>
    <scope>NUCLEOTIDE SEQUENCE</scope>
    <source>
        <strain evidence="3">SMH3187-1</strain>
    </source>
</reference>